<dbReference type="Proteomes" id="UP000193367">
    <property type="component" value="Unassembled WGS sequence"/>
</dbReference>
<evidence type="ECO:0000313" key="2">
    <source>
        <dbReference type="Proteomes" id="UP000193367"/>
    </source>
</evidence>
<protein>
    <recommendedName>
        <fullName evidence="3">Phage protein</fullName>
    </recommendedName>
</protein>
<accession>A0A1X1K5X9</accession>
<comment type="caution">
    <text evidence="1">The sequence shown here is derived from an EMBL/GenBank/DDBJ whole genome shotgun (WGS) entry which is preliminary data.</text>
</comment>
<gene>
    <name evidence="1" type="ORF">B7698_05785</name>
</gene>
<reference evidence="1 2" key="1">
    <citation type="journal article" date="2016" name="Eur. J. Clin. Microbiol. Infect. Dis.">
        <title>Whole genome sequencing as a tool for phylogenetic analysis of clinical strains of Mitis group streptococci.</title>
        <authorList>
            <person name="Rasmussen L.H."/>
            <person name="Dargis R."/>
            <person name="Hojholt K."/>
            <person name="Christensen J.J."/>
            <person name="Skovgaard O."/>
            <person name="Justesen U.S."/>
            <person name="Rosenvinge F.S."/>
            <person name="Moser C."/>
            <person name="Lukjancenko O."/>
            <person name="Rasmussen S."/>
            <person name="Nielsen X.C."/>
        </authorList>
    </citation>
    <scope>NUCLEOTIDE SEQUENCE [LARGE SCALE GENOMIC DNA]</scope>
    <source>
        <strain evidence="1 2">RH_17439_08</strain>
    </source>
</reference>
<dbReference type="RefSeq" id="WP_084864940.1">
    <property type="nucleotide sequence ID" value="NZ_NCVH01000031.1"/>
</dbReference>
<name>A0A1X1K5X9_STRMT</name>
<proteinExistence type="predicted"/>
<organism evidence="1 2">
    <name type="scientific">Streptococcus mitis</name>
    <dbReference type="NCBI Taxonomy" id="28037"/>
    <lineage>
        <taxon>Bacteria</taxon>
        <taxon>Bacillati</taxon>
        <taxon>Bacillota</taxon>
        <taxon>Bacilli</taxon>
        <taxon>Lactobacillales</taxon>
        <taxon>Streptococcaceae</taxon>
        <taxon>Streptococcus</taxon>
        <taxon>Streptococcus mitis group</taxon>
    </lineage>
</organism>
<dbReference type="EMBL" id="NCVH01000031">
    <property type="protein sequence ID" value="ORO94754.1"/>
    <property type="molecule type" value="Genomic_DNA"/>
</dbReference>
<evidence type="ECO:0000313" key="1">
    <source>
        <dbReference type="EMBL" id="ORO94754.1"/>
    </source>
</evidence>
<dbReference type="AlphaFoldDB" id="A0A1X1K5X9"/>
<evidence type="ECO:0008006" key="3">
    <source>
        <dbReference type="Google" id="ProtNLM"/>
    </source>
</evidence>
<sequence length="233" mass="26930">MVEDIVPSLLKKTRSDFEKSKESNEILKALAKKLEDKKATYIDANKYSIEVGQEISKALGKHITVDSLPEGKMHYNIADRILNETLSRNHELVSEYTEEVQKQLNEKAQLGLAVKSAELSQDRIDGLIDKLSDAENFEEVEWLLEEPIVNFSQSIVDEILKLNVEFHHKAGLNPEVIRTATSFCCDWCQKKQGKYKYPNVPSDIYKRHNRCQCTVEYDPKSGRKQNVWNKTWR</sequence>